<protein>
    <recommendedName>
        <fullName evidence="11">AEC family transporter</fullName>
    </recommendedName>
</protein>
<keyword evidence="7 8" id="KW-0472">Membrane</keyword>
<feature type="transmembrane region" description="Helical" evidence="8">
    <location>
        <begin position="72"/>
        <end position="90"/>
    </location>
</feature>
<keyword evidence="6 8" id="KW-1133">Transmembrane helix</keyword>
<dbReference type="PANTHER" id="PTHR36838:SF4">
    <property type="entry name" value="AUXIN EFFLUX CARRIER FAMILY PROTEIN"/>
    <property type="match status" value="1"/>
</dbReference>
<organism evidence="9 10">
    <name type="scientific">Vibrio stylophorae</name>
    <dbReference type="NCBI Taxonomy" id="659351"/>
    <lineage>
        <taxon>Bacteria</taxon>
        <taxon>Pseudomonadati</taxon>
        <taxon>Pseudomonadota</taxon>
        <taxon>Gammaproteobacteria</taxon>
        <taxon>Vibrionales</taxon>
        <taxon>Vibrionaceae</taxon>
        <taxon>Vibrio</taxon>
    </lineage>
</organism>
<evidence type="ECO:0008006" key="11">
    <source>
        <dbReference type="Google" id="ProtNLM"/>
    </source>
</evidence>
<evidence type="ECO:0000256" key="8">
    <source>
        <dbReference type="SAM" id="Phobius"/>
    </source>
</evidence>
<dbReference type="PANTHER" id="PTHR36838">
    <property type="entry name" value="AUXIN EFFLUX CARRIER FAMILY PROTEIN"/>
    <property type="match status" value="1"/>
</dbReference>
<comment type="subcellular location">
    <subcellularLocation>
        <location evidence="1">Cell membrane</location>
        <topology evidence="1">Multi-pass membrane protein</topology>
    </subcellularLocation>
</comment>
<reference evidence="9" key="1">
    <citation type="submission" date="2021-11" db="EMBL/GenBank/DDBJ databases">
        <authorList>
            <person name="Rodrigo-Torres L."/>
            <person name="Arahal R. D."/>
            <person name="Lucena T."/>
        </authorList>
    </citation>
    <scope>NUCLEOTIDE SEQUENCE</scope>
    <source>
        <strain evidence="9">CECT 7929</strain>
    </source>
</reference>
<evidence type="ECO:0000313" key="10">
    <source>
        <dbReference type="Proteomes" id="UP000838672"/>
    </source>
</evidence>
<gene>
    <name evidence="9" type="ORF">VST7929_03264</name>
</gene>
<dbReference type="InterPro" id="IPR038770">
    <property type="entry name" value="Na+/solute_symporter_sf"/>
</dbReference>
<feature type="transmembrane region" description="Helical" evidence="8">
    <location>
        <begin position="41"/>
        <end position="60"/>
    </location>
</feature>
<keyword evidence="5 8" id="KW-0812">Transmembrane</keyword>
<keyword evidence="10" id="KW-1185">Reference proteome</keyword>
<feature type="transmembrane region" description="Helical" evidence="8">
    <location>
        <begin position="169"/>
        <end position="189"/>
    </location>
</feature>
<dbReference type="Pfam" id="PF03547">
    <property type="entry name" value="Mem_trans"/>
    <property type="match status" value="1"/>
</dbReference>
<evidence type="ECO:0000256" key="7">
    <source>
        <dbReference type="ARBA" id="ARBA00023136"/>
    </source>
</evidence>
<dbReference type="Proteomes" id="UP000838672">
    <property type="component" value="Unassembled WGS sequence"/>
</dbReference>
<keyword evidence="3" id="KW-0813">Transport</keyword>
<evidence type="ECO:0000256" key="5">
    <source>
        <dbReference type="ARBA" id="ARBA00022692"/>
    </source>
</evidence>
<evidence type="ECO:0000256" key="1">
    <source>
        <dbReference type="ARBA" id="ARBA00004651"/>
    </source>
</evidence>
<sequence length="314" mass="33933">MPNFFSQLNEALIITGPICIMLIAGIILKRQRILDDAFVETASRLLFQFTLPVLLGLSILGTDLHQLNNGPLLAFAIIANTLFFLFWHLLSPLLIQNPSDRGVFVQGTFRGNTGIIGLAYVANLYGQTGLALGALYVAVCTVLFNILATITLSHGQNQSKGIFAFIKNIVKNPLIIGIGVGLVIAWFEWQLPKVLIDTGEYFARMTLPLAVLCTGASIELKTLFRGNWQAWVSAIVRVGVCPLILTLSAYAFGFRKMELTIVFFMSGAPAAAASYVMARAMGGNAKLAAEIIAISTVLSVLTTSLGMMLLAIYA</sequence>
<dbReference type="RefSeq" id="WP_237468641.1">
    <property type="nucleotide sequence ID" value="NZ_CAKLDI010000002.1"/>
</dbReference>
<evidence type="ECO:0000256" key="3">
    <source>
        <dbReference type="ARBA" id="ARBA00022448"/>
    </source>
</evidence>
<evidence type="ECO:0000313" key="9">
    <source>
        <dbReference type="EMBL" id="CAH0535790.1"/>
    </source>
</evidence>
<dbReference type="InterPro" id="IPR004776">
    <property type="entry name" value="Mem_transp_PIN-like"/>
</dbReference>
<feature type="transmembrane region" description="Helical" evidence="8">
    <location>
        <begin position="230"/>
        <end position="253"/>
    </location>
</feature>
<feature type="transmembrane region" description="Helical" evidence="8">
    <location>
        <begin position="12"/>
        <end position="29"/>
    </location>
</feature>
<evidence type="ECO:0000256" key="4">
    <source>
        <dbReference type="ARBA" id="ARBA00022475"/>
    </source>
</evidence>
<dbReference type="Gene3D" id="1.20.1530.20">
    <property type="match status" value="1"/>
</dbReference>
<keyword evidence="4" id="KW-1003">Cell membrane</keyword>
<evidence type="ECO:0000256" key="2">
    <source>
        <dbReference type="ARBA" id="ARBA00010145"/>
    </source>
</evidence>
<name>A0ABN8DZI9_9VIBR</name>
<accession>A0ABN8DZI9</accession>
<proteinExistence type="inferred from homology"/>
<comment type="similarity">
    <text evidence="2">Belongs to the auxin efflux carrier (TC 2.A.69) family.</text>
</comment>
<evidence type="ECO:0000256" key="6">
    <source>
        <dbReference type="ARBA" id="ARBA00022989"/>
    </source>
</evidence>
<feature type="transmembrane region" description="Helical" evidence="8">
    <location>
        <begin position="102"/>
        <end position="122"/>
    </location>
</feature>
<feature type="transmembrane region" description="Helical" evidence="8">
    <location>
        <begin position="128"/>
        <end position="148"/>
    </location>
</feature>
<feature type="transmembrane region" description="Helical" evidence="8">
    <location>
        <begin position="259"/>
        <end position="278"/>
    </location>
</feature>
<dbReference type="EMBL" id="CAKLDI010000002">
    <property type="protein sequence ID" value="CAH0535790.1"/>
    <property type="molecule type" value="Genomic_DNA"/>
</dbReference>
<feature type="transmembrane region" description="Helical" evidence="8">
    <location>
        <begin position="290"/>
        <end position="313"/>
    </location>
</feature>
<comment type="caution">
    <text evidence="9">The sequence shown here is derived from an EMBL/GenBank/DDBJ whole genome shotgun (WGS) entry which is preliminary data.</text>
</comment>